<dbReference type="SMART" id="SM00679">
    <property type="entry name" value="CTNS"/>
    <property type="match status" value="1"/>
</dbReference>
<dbReference type="EMBL" id="KZ992486">
    <property type="protein sequence ID" value="RKP09839.1"/>
    <property type="molecule type" value="Genomic_DNA"/>
</dbReference>
<evidence type="ECO:0000256" key="2">
    <source>
        <dbReference type="ARBA" id="ARBA00022692"/>
    </source>
</evidence>
<keyword evidence="7" id="KW-1185">Reference proteome</keyword>
<dbReference type="Gene3D" id="1.20.1280.290">
    <property type="match status" value="1"/>
</dbReference>
<dbReference type="GO" id="GO:0005768">
    <property type="term" value="C:endosome"/>
    <property type="evidence" value="ECO:0007669"/>
    <property type="project" value="TreeGrafter"/>
</dbReference>
<evidence type="ECO:0000313" key="7">
    <source>
        <dbReference type="Proteomes" id="UP000271241"/>
    </source>
</evidence>
<dbReference type="Proteomes" id="UP000271241">
    <property type="component" value="Unassembled WGS sequence"/>
</dbReference>
<accession>A0A4V1IX51</accession>
<keyword evidence="4 5" id="KW-0472">Membrane</keyword>
<dbReference type="InterPro" id="IPR052241">
    <property type="entry name" value="SLC66/Scramblase_ANY1"/>
</dbReference>
<dbReference type="PANTHER" id="PTHR14856">
    <property type="entry name" value="PQ-LOOP REPEAT-CONTAINING PROTEIN 1-LIKE PROTEIN"/>
    <property type="match status" value="1"/>
</dbReference>
<keyword evidence="3 5" id="KW-1133">Transmembrane helix</keyword>
<reference evidence="7" key="1">
    <citation type="journal article" date="2018" name="Nat. Microbiol.">
        <title>Leveraging single-cell genomics to expand the fungal tree of life.</title>
        <authorList>
            <person name="Ahrendt S.R."/>
            <person name="Quandt C.A."/>
            <person name="Ciobanu D."/>
            <person name="Clum A."/>
            <person name="Salamov A."/>
            <person name="Andreopoulos B."/>
            <person name="Cheng J.F."/>
            <person name="Woyke T."/>
            <person name="Pelin A."/>
            <person name="Henrissat B."/>
            <person name="Reynolds N.K."/>
            <person name="Benny G.L."/>
            <person name="Smith M.E."/>
            <person name="James T.Y."/>
            <person name="Grigoriev I.V."/>
        </authorList>
    </citation>
    <scope>NUCLEOTIDE SEQUENCE [LARGE SCALE GENOMIC DNA]</scope>
    <source>
        <strain evidence="7">RSA 1356</strain>
    </source>
</reference>
<dbReference type="STRING" id="78915.A0A4V1IX51"/>
<proteinExistence type="predicted"/>
<dbReference type="Pfam" id="PF04193">
    <property type="entry name" value="PQ-loop"/>
    <property type="match status" value="1"/>
</dbReference>
<dbReference type="FunFam" id="1.20.1280.290:FF:000005">
    <property type="entry name" value="PQ-loop repeat-containing protein 1"/>
    <property type="match status" value="1"/>
</dbReference>
<dbReference type="GO" id="GO:0016020">
    <property type="term" value="C:membrane"/>
    <property type="evidence" value="ECO:0007669"/>
    <property type="project" value="UniProtKB-SubCell"/>
</dbReference>
<dbReference type="GO" id="GO:0042147">
    <property type="term" value="P:retrograde transport, endosome to Golgi"/>
    <property type="evidence" value="ECO:0007669"/>
    <property type="project" value="TreeGrafter"/>
</dbReference>
<gene>
    <name evidence="6" type="ORF">THASP1DRAFT_13752</name>
</gene>
<keyword evidence="2 5" id="KW-0812">Transmembrane</keyword>
<dbReference type="GO" id="GO:0005802">
    <property type="term" value="C:trans-Golgi network"/>
    <property type="evidence" value="ECO:0007669"/>
    <property type="project" value="TreeGrafter"/>
</dbReference>
<dbReference type="GO" id="GO:0045332">
    <property type="term" value="P:phospholipid translocation"/>
    <property type="evidence" value="ECO:0007669"/>
    <property type="project" value="TreeGrafter"/>
</dbReference>
<name>A0A4V1IX51_9FUNG</name>
<evidence type="ECO:0000256" key="5">
    <source>
        <dbReference type="SAM" id="Phobius"/>
    </source>
</evidence>
<evidence type="ECO:0000256" key="4">
    <source>
        <dbReference type="ARBA" id="ARBA00023136"/>
    </source>
</evidence>
<dbReference type="PANTHER" id="PTHR14856:SF9">
    <property type="entry name" value="PQ-LOOP REPEAT-CONTAINING PROTEIN 1"/>
    <property type="match status" value="1"/>
</dbReference>
<organism evidence="6 7">
    <name type="scientific">Thamnocephalis sphaerospora</name>
    <dbReference type="NCBI Taxonomy" id="78915"/>
    <lineage>
        <taxon>Eukaryota</taxon>
        <taxon>Fungi</taxon>
        <taxon>Fungi incertae sedis</taxon>
        <taxon>Zoopagomycota</taxon>
        <taxon>Zoopagomycotina</taxon>
        <taxon>Zoopagomycetes</taxon>
        <taxon>Zoopagales</taxon>
        <taxon>Sigmoideomycetaceae</taxon>
        <taxon>Thamnocephalis</taxon>
    </lineage>
</organism>
<evidence type="ECO:0000256" key="1">
    <source>
        <dbReference type="ARBA" id="ARBA00004141"/>
    </source>
</evidence>
<dbReference type="AlphaFoldDB" id="A0A4V1IX51"/>
<dbReference type="OrthoDB" id="292213at2759"/>
<evidence type="ECO:0000256" key="3">
    <source>
        <dbReference type="ARBA" id="ARBA00022989"/>
    </source>
</evidence>
<comment type="subcellular location">
    <subcellularLocation>
        <location evidence="1">Membrane</location>
        <topology evidence="1">Multi-pass membrane protein</topology>
    </subcellularLocation>
</comment>
<dbReference type="InterPro" id="IPR006603">
    <property type="entry name" value="PQ-loop_rpt"/>
</dbReference>
<protein>
    <submittedName>
        <fullName evidence="6">PQ loop repeat-domain-containing protein</fullName>
    </submittedName>
</protein>
<feature type="transmembrane region" description="Helical" evidence="5">
    <location>
        <begin position="25"/>
        <end position="45"/>
    </location>
</feature>
<sequence length="239" mass="26593">MVIAPAAAYIDQYTVMRRTGSARGFSSAICGVLLVANILRVFFWIGRRFDDALLCQSVVMMGTQLVLLHLCLRCRAFDEPNGAWMRERSLWRWPLFEDYVSFLTKLSVGLALLQLFLGQQEWYVETIGFLSVGIEAALPVPQAISNYQRKSVEGFSPVVLLSWFGGDLFKTIYYYATGAPLQFLICGIFQLAVDCFILGQTLAYGTGFQMSKSASSGRGASRLLTGHATVSKKNDNEHV</sequence>
<dbReference type="GO" id="GO:0005829">
    <property type="term" value="C:cytosol"/>
    <property type="evidence" value="ECO:0007669"/>
    <property type="project" value="GOC"/>
</dbReference>
<evidence type="ECO:0000313" key="6">
    <source>
        <dbReference type="EMBL" id="RKP09839.1"/>
    </source>
</evidence>